<keyword evidence="5" id="KW-0443">Lipid metabolism</keyword>
<dbReference type="AlphaFoldDB" id="A0A1V3A1D4"/>
<evidence type="ECO:0000256" key="5">
    <source>
        <dbReference type="ARBA" id="ARBA00023098"/>
    </source>
</evidence>
<gene>
    <name evidence="9" type="ORF">B1A74_03070</name>
</gene>
<dbReference type="SMART" id="SM00563">
    <property type="entry name" value="PlsC"/>
    <property type="match status" value="1"/>
</dbReference>
<dbReference type="STRING" id="252474.B1A74_03070"/>
<dbReference type="RefSeq" id="WP_167769396.1">
    <property type="nucleotide sequence ID" value="NZ_MUZR01000007.1"/>
</dbReference>
<dbReference type="Pfam" id="PF01553">
    <property type="entry name" value="Acyltransferase"/>
    <property type="match status" value="1"/>
</dbReference>
<keyword evidence="4" id="KW-1133">Transmembrane helix</keyword>
<dbReference type="GO" id="GO:0016746">
    <property type="term" value="F:acyltransferase activity"/>
    <property type="evidence" value="ECO:0007669"/>
    <property type="project" value="UniProtKB-KW"/>
</dbReference>
<dbReference type="InterPro" id="IPR002123">
    <property type="entry name" value="Plipid/glycerol_acylTrfase"/>
</dbReference>
<name>A0A1V3A1D4_9GAMM</name>
<evidence type="ECO:0000256" key="2">
    <source>
        <dbReference type="ARBA" id="ARBA00022679"/>
    </source>
</evidence>
<comment type="caution">
    <text evidence="9">The sequence shown here is derived from an EMBL/GenBank/DDBJ whole genome shotgun (WGS) entry which is preliminary data.</text>
</comment>
<evidence type="ECO:0000256" key="3">
    <source>
        <dbReference type="ARBA" id="ARBA00022692"/>
    </source>
</evidence>
<dbReference type="PANTHER" id="PTHR23063">
    <property type="entry name" value="PHOSPHOLIPID ACYLTRANSFERASE"/>
    <property type="match status" value="1"/>
</dbReference>
<proteinExistence type="predicted"/>
<protein>
    <submittedName>
        <fullName evidence="9">1-acyl-sn-glycerol-3-phosphate acyltransferase</fullName>
    </submittedName>
</protein>
<evidence type="ECO:0000256" key="6">
    <source>
        <dbReference type="ARBA" id="ARBA00023136"/>
    </source>
</evidence>
<organism evidence="9 10">
    <name type="scientific">Thioalkalivibrio halophilus</name>
    <dbReference type="NCBI Taxonomy" id="252474"/>
    <lineage>
        <taxon>Bacteria</taxon>
        <taxon>Pseudomonadati</taxon>
        <taxon>Pseudomonadota</taxon>
        <taxon>Gammaproteobacteria</taxon>
        <taxon>Chromatiales</taxon>
        <taxon>Ectothiorhodospiraceae</taxon>
        <taxon>Thioalkalivibrio</taxon>
    </lineage>
</organism>
<evidence type="ECO:0000259" key="8">
    <source>
        <dbReference type="SMART" id="SM00563"/>
    </source>
</evidence>
<dbReference type="PANTHER" id="PTHR23063:SF52">
    <property type="entry name" value="LYSOPHOSPHATIDYLCHOLINE ACYLTRANSFERASE"/>
    <property type="match status" value="1"/>
</dbReference>
<keyword evidence="6" id="KW-0472">Membrane</keyword>
<accession>A0A1V3A1D4</accession>
<sequence>MRILGHLLVGVWVTWRLQRQRAGPEAHSQVRRAWYRRALELAGVYCEVAGEAPREASLVVANHVSWLDIPLVGAAVDPCFLSKAEIARWPIIGWLARRHGTRFIRRGGHEASAHVEAMREGLDAGRHFVVFPEGTTTFGNGLRRFHPRLFAAVTGTVHPVQPVALDYETGSDGTVPVAYAGEERLVSNVWRLLCRPRTRVSVHVLEPLEGRDRPRRELAEAARLQIVEVLGVPAEPIDGSRPGRG</sequence>
<keyword evidence="10" id="KW-1185">Reference proteome</keyword>
<dbReference type="GO" id="GO:0016020">
    <property type="term" value="C:membrane"/>
    <property type="evidence" value="ECO:0007669"/>
    <property type="project" value="UniProtKB-SubCell"/>
</dbReference>
<evidence type="ECO:0000256" key="7">
    <source>
        <dbReference type="ARBA" id="ARBA00023315"/>
    </source>
</evidence>
<comment type="subcellular location">
    <subcellularLocation>
        <location evidence="1">Membrane</location>
    </subcellularLocation>
</comment>
<keyword evidence="3" id="KW-0812">Transmembrane</keyword>
<keyword evidence="7 9" id="KW-0012">Acyltransferase</keyword>
<dbReference type="Proteomes" id="UP000189177">
    <property type="component" value="Unassembled WGS sequence"/>
</dbReference>
<dbReference type="SUPFAM" id="SSF69593">
    <property type="entry name" value="Glycerol-3-phosphate (1)-acyltransferase"/>
    <property type="match status" value="1"/>
</dbReference>
<evidence type="ECO:0000313" key="9">
    <source>
        <dbReference type="EMBL" id="OOC11136.1"/>
    </source>
</evidence>
<keyword evidence="2 9" id="KW-0808">Transferase</keyword>
<dbReference type="EMBL" id="MUZR01000007">
    <property type="protein sequence ID" value="OOC11136.1"/>
    <property type="molecule type" value="Genomic_DNA"/>
</dbReference>
<evidence type="ECO:0000256" key="1">
    <source>
        <dbReference type="ARBA" id="ARBA00004370"/>
    </source>
</evidence>
<reference evidence="9 10" key="1">
    <citation type="submission" date="2017-02" db="EMBL/GenBank/DDBJ databases">
        <title>Genomic diversity within the haloalkaliphilic genus Thioalkalivibrio.</title>
        <authorList>
            <person name="Ahn A.-C."/>
            <person name="Meier-Kolthoff J."/>
            <person name="Overmars L."/>
            <person name="Richter M."/>
            <person name="Woyke T."/>
            <person name="Sorokin D.Y."/>
            <person name="Muyzer G."/>
        </authorList>
    </citation>
    <scope>NUCLEOTIDE SEQUENCE [LARGE SCALE GENOMIC DNA]</scope>
    <source>
        <strain evidence="9 10">HL17</strain>
    </source>
</reference>
<dbReference type="GO" id="GO:0006629">
    <property type="term" value="P:lipid metabolic process"/>
    <property type="evidence" value="ECO:0007669"/>
    <property type="project" value="UniProtKB-KW"/>
</dbReference>
<dbReference type="CDD" id="cd07989">
    <property type="entry name" value="LPLAT_AGPAT-like"/>
    <property type="match status" value="1"/>
</dbReference>
<evidence type="ECO:0000313" key="10">
    <source>
        <dbReference type="Proteomes" id="UP000189177"/>
    </source>
</evidence>
<evidence type="ECO:0000256" key="4">
    <source>
        <dbReference type="ARBA" id="ARBA00022989"/>
    </source>
</evidence>
<feature type="domain" description="Phospholipid/glycerol acyltransferase" evidence="8">
    <location>
        <begin position="57"/>
        <end position="168"/>
    </location>
</feature>